<accession>A0A173RAE0</accession>
<dbReference type="Pfam" id="PF04205">
    <property type="entry name" value="FMN_bind"/>
    <property type="match status" value="1"/>
</dbReference>
<dbReference type="AlphaFoldDB" id="A0A173RAE0"/>
<dbReference type="GO" id="GO:0016020">
    <property type="term" value="C:membrane"/>
    <property type="evidence" value="ECO:0007669"/>
    <property type="project" value="InterPro"/>
</dbReference>
<dbReference type="PANTHER" id="PTHR43400:SF10">
    <property type="entry name" value="3-OXOSTEROID 1-DEHYDROGENASE"/>
    <property type="match status" value="1"/>
</dbReference>
<dbReference type="InterPro" id="IPR036188">
    <property type="entry name" value="FAD/NAD-bd_sf"/>
</dbReference>
<dbReference type="Pfam" id="PF00890">
    <property type="entry name" value="FAD_binding_2"/>
    <property type="match status" value="1"/>
</dbReference>
<dbReference type="SMART" id="SM00900">
    <property type="entry name" value="FMN_bind"/>
    <property type="match status" value="1"/>
</dbReference>
<evidence type="ECO:0000313" key="10">
    <source>
        <dbReference type="EMBL" id="MTK20673.1"/>
    </source>
</evidence>
<dbReference type="EMBL" id="WMQE01000007">
    <property type="protein sequence ID" value="MTK20673.1"/>
    <property type="molecule type" value="Genomic_DNA"/>
</dbReference>
<dbReference type="InterPro" id="IPR003953">
    <property type="entry name" value="FAD-dep_OxRdtase_2_FAD-bd"/>
</dbReference>
<dbReference type="PANTHER" id="PTHR43400">
    <property type="entry name" value="FUMARATE REDUCTASE"/>
    <property type="match status" value="1"/>
</dbReference>
<dbReference type="SUPFAM" id="SSF56425">
    <property type="entry name" value="Succinate dehydrogenase/fumarate reductase flavoprotein, catalytic domain"/>
    <property type="match status" value="1"/>
</dbReference>
<dbReference type="RefSeq" id="WP_006784153.1">
    <property type="nucleotide sequence ID" value="NZ_CAUWFM010000009.1"/>
</dbReference>
<comment type="caution">
    <text evidence="10">The sequence shown here is derived from an EMBL/GenBank/DDBJ whole genome shotgun (WGS) entry which is preliminary data.</text>
</comment>
<dbReference type="PRINTS" id="PR00411">
    <property type="entry name" value="PNDRDTASEI"/>
</dbReference>
<protein>
    <recommendedName>
        <fullName evidence="4">Urocanate reductase</fullName>
        <ecNumber evidence="3">1.3.99.33</ecNumber>
    </recommendedName>
</protein>
<dbReference type="Gene3D" id="3.90.1010.20">
    <property type="match status" value="1"/>
</dbReference>
<evidence type="ECO:0000256" key="4">
    <source>
        <dbReference type="ARBA" id="ARBA00015872"/>
    </source>
</evidence>
<evidence type="ECO:0000256" key="2">
    <source>
        <dbReference type="ARBA" id="ARBA00001974"/>
    </source>
</evidence>
<reference evidence="10 11" key="1">
    <citation type="journal article" date="2019" name="Nat. Med.">
        <title>A library of human gut bacterial isolates paired with longitudinal multiomics data enables mechanistic microbiome research.</title>
        <authorList>
            <person name="Poyet M."/>
            <person name="Groussin M."/>
            <person name="Gibbons S.M."/>
            <person name="Avila-Pacheco J."/>
            <person name="Jiang X."/>
            <person name="Kearney S.M."/>
            <person name="Perrotta A.R."/>
            <person name="Berdy B."/>
            <person name="Zhao S."/>
            <person name="Lieberman T.D."/>
            <person name="Swanson P.K."/>
            <person name="Smith M."/>
            <person name="Roesemann S."/>
            <person name="Alexander J.E."/>
            <person name="Rich S.A."/>
            <person name="Livny J."/>
            <person name="Vlamakis H."/>
            <person name="Clish C."/>
            <person name="Bullock K."/>
            <person name="Deik A."/>
            <person name="Scott J."/>
            <person name="Pierce K.A."/>
            <person name="Xavier R.J."/>
            <person name="Alm E.J."/>
        </authorList>
    </citation>
    <scope>NUCLEOTIDE SEQUENCE [LARGE SCALE GENOMIC DNA]</scope>
    <source>
        <strain evidence="10 11">BIOML-A198</strain>
    </source>
</reference>
<dbReference type="InterPro" id="IPR027477">
    <property type="entry name" value="Succ_DH/fumarate_Rdtase_cat_sf"/>
</dbReference>
<dbReference type="GO" id="GO:0033765">
    <property type="term" value="F:steroid dehydrogenase activity, acting on the CH-CH group of donors"/>
    <property type="evidence" value="ECO:0007669"/>
    <property type="project" value="UniProtKB-ARBA"/>
</dbReference>
<evidence type="ECO:0000256" key="8">
    <source>
        <dbReference type="ARBA" id="ARBA00049922"/>
    </source>
</evidence>
<dbReference type="InterPro" id="IPR007329">
    <property type="entry name" value="FMN-bd"/>
</dbReference>
<evidence type="ECO:0000259" key="9">
    <source>
        <dbReference type="SMART" id="SM00900"/>
    </source>
</evidence>
<proteinExistence type="predicted"/>
<feature type="domain" description="FMN-binding" evidence="9">
    <location>
        <begin position="59"/>
        <end position="134"/>
    </location>
</feature>
<evidence type="ECO:0000256" key="7">
    <source>
        <dbReference type="ARBA" id="ARBA00023002"/>
    </source>
</evidence>
<comment type="cofactor">
    <cofactor evidence="2">
        <name>FAD</name>
        <dbReference type="ChEBI" id="CHEBI:57692"/>
    </cofactor>
</comment>
<dbReference type="SUPFAM" id="SSF51905">
    <property type="entry name" value="FAD/NAD(P)-binding domain"/>
    <property type="match status" value="1"/>
</dbReference>
<evidence type="ECO:0000256" key="5">
    <source>
        <dbReference type="ARBA" id="ARBA00022630"/>
    </source>
</evidence>
<dbReference type="InterPro" id="IPR050315">
    <property type="entry name" value="FAD-oxidoreductase_2"/>
</dbReference>
<comment type="cofactor">
    <cofactor evidence="1">
        <name>FMN</name>
        <dbReference type="ChEBI" id="CHEBI:58210"/>
    </cofactor>
</comment>
<name>A0A173RAE0_9FIRM</name>
<dbReference type="Proteomes" id="UP000487649">
    <property type="component" value="Unassembled WGS sequence"/>
</dbReference>
<dbReference type="GO" id="GO:0008202">
    <property type="term" value="P:steroid metabolic process"/>
    <property type="evidence" value="ECO:0007669"/>
    <property type="project" value="UniProtKB-ARBA"/>
</dbReference>
<comment type="catalytic activity">
    <reaction evidence="8">
        <text>dihydrourocanate + A = urocanate + AH2</text>
        <dbReference type="Rhea" id="RHEA:36059"/>
        <dbReference type="ChEBI" id="CHEBI:13193"/>
        <dbReference type="ChEBI" id="CHEBI:17499"/>
        <dbReference type="ChEBI" id="CHEBI:27247"/>
        <dbReference type="ChEBI" id="CHEBI:72991"/>
        <dbReference type="EC" id="1.3.99.33"/>
    </reaction>
</comment>
<evidence type="ECO:0000256" key="6">
    <source>
        <dbReference type="ARBA" id="ARBA00022827"/>
    </source>
</evidence>
<keyword evidence="7" id="KW-0560">Oxidoreductase</keyword>
<evidence type="ECO:0000256" key="1">
    <source>
        <dbReference type="ARBA" id="ARBA00001917"/>
    </source>
</evidence>
<dbReference type="GO" id="GO:0010181">
    <property type="term" value="F:FMN binding"/>
    <property type="evidence" value="ECO:0007669"/>
    <property type="project" value="InterPro"/>
</dbReference>
<keyword evidence="5" id="KW-0285">Flavoprotein</keyword>
<dbReference type="Gene3D" id="3.50.50.60">
    <property type="entry name" value="FAD/NAD(P)-binding domain"/>
    <property type="match status" value="1"/>
</dbReference>
<dbReference type="PROSITE" id="PS51257">
    <property type="entry name" value="PROKAR_LIPOPROTEIN"/>
    <property type="match status" value="1"/>
</dbReference>
<gene>
    <name evidence="10" type="ORF">GMA92_04370</name>
</gene>
<dbReference type="EC" id="1.3.99.33" evidence="3"/>
<keyword evidence="6" id="KW-0274">FAD</keyword>
<dbReference type="Gene3D" id="3.90.700.10">
    <property type="entry name" value="Succinate dehydrogenase/fumarate reductase flavoprotein, catalytic domain"/>
    <property type="match status" value="1"/>
</dbReference>
<sequence length="637" mass="66603">MMNKAFKKTTFSLMSIMLAASVLFGCQSNNVTEEQQNDATTGATTANVVAGTYTGTAAGFGGDVVATVEVDDEGTILSIDVDASGETPTIGGAAAPKLAASIVEHQSLAVDTISGATGTSNSVLTAVEDALGQAGFDVELMKNRKVTKTGVDEEVTVELVVVGAGGSGTAAALAAAEAGTDVLIIEMTNSVGGNSMLASGMFAVESTLQKEEGLNLTVDEAVSQLLEFNQYLSNGPLTRAIVEKSASTVDWLESYGMEFYLPSTTTQAAHEDNLYKWKAYHKFVDSQAGFENFYTHLEEMGAEVRTNTSLNEILQAEDGTVTGITATKEDGGILTVNADAVIIATGGYGANTEKVYENLHTDLVYSLGVANFGEGIDAAIEAGGIPWDSSTALLHAAQLANSSTGAQGHSEDLLTQVLMAPLLWVDASGTRIGNEDAIYDTVFWSNVAYSAGGRYYIIVDEATLEDFSNGANIKLSDAGPGYTAGTGDFVAMADAAVEAGSAFKGSTLEELAASTGMKVEELEETVARYNTMVQNKKDTDYGKSADSLVYEVSEGNYYAFEARAVYLGTVGGVKVNEKLEVIDLDYNAIPGLYVVGSSAGGYYSNGSYPPYEGLACGFAYTSGRIAGENAAQYIQNK</sequence>
<evidence type="ECO:0000313" key="11">
    <source>
        <dbReference type="Proteomes" id="UP000487649"/>
    </source>
</evidence>
<evidence type="ECO:0000256" key="3">
    <source>
        <dbReference type="ARBA" id="ARBA00013137"/>
    </source>
</evidence>
<dbReference type="OrthoDB" id="9806724at2"/>
<organism evidence="10 11">
    <name type="scientific">Turicibacter sanguinis</name>
    <dbReference type="NCBI Taxonomy" id="154288"/>
    <lineage>
        <taxon>Bacteria</taxon>
        <taxon>Bacillati</taxon>
        <taxon>Bacillota</taxon>
        <taxon>Erysipelotrichia</taxon>
        <taxon>Erysipelotrichales</taxon>
        <taxon>Turicibacteraceae</taxon>
        <taxon>Turicibacter</taxon>
    </lineage>
</organism>